<dbReference type="NCBIfam" id="TIGR01646">
    <property type="entry name" value="vgr_GE"/>
    <property type="match status" value="1"/>
</dbReference>
<dbReference type="Gene3D" id="2.40.50.230">
    <property type="entry name" value="Gp5 N-terminal domain"/>
    <property type="match status" value="1"/>
</dbReference>
<keyword evidence="4" id="KW-1185">Reference proteome</keyword>
<name>A0A5Q0BIJ6_9GAMM</name>
<organism evidence="3 4">
    <name type="scientific">Candidatus Methylospira mobilis</name>
    <dbReference type="NCBI Taxonomy" id="1808979"/>
    <lineage>
        <taxon>Bacteria</taxon>
        <taxon>Pseudomonadati</taxon>
        <taxon>Pseudomonadota</taxon>
        <taxon>Gammaproteobacteria</taxon>
        <taxon>Methylococcales</taxon>
        <taxon>Methylococcaceae</taxon>
        <taxon>Candidatus Methylospira</taxon>
    </lineage>
</organism>
<reference evidence="3 4" key="1">
    <citation type="submission" date="2019-09" db="EMBL/GenBank/DDBJ databases">
        <title>Ecophysiology of the spiral-shaped methanotroph Methylospira mobilis as revealed by the complete genome sequence.</title>
        <authorList>
            <person name="Oshkin I.Y."/>
            <person name="Dedysh S.N."/>
            <person name="Miroshnikov K."/>
            <person name="Danilova O.V."/>
            <person name="Hakobyan A."/>
            <person name="Liesack W."/>
        </authorList>
    </citation>
    <scope>NUCLEOTIDE SEQUENCE [LARGE SCALE GENOMIC DNA]</scope>
    <source>
        <strain evidence="3 4">Shm1</strain>
    </source>
</reference>
<dbReference type="OrthoDB" id="3078443at2"/>
<evidence type="ECO:0000313" key="3">
    <source>
        <dbReference type="EMBL" id="QFY43389.1"/>
    </source>
</evidence>
<dbReference type="Proteomes" id="UP000325755">
    <property type="component" value="Chromosome"/>
</dbReference>
<dbReference type="Pfam" id="PF04717">
    <property type="entry name" value="Phage_base_V"/>
    <property type="match status" value="1"/>
</dbReference>
<gene>
    <name evidence="3" type="primary">vgrG</name>
    <name evidence="3" type="ORF">F6R98_12825</name>
</gene>
<dbReference type="SUPFAM" id="SSF69255">
    <property type="entry name" value="gp5 N-terminal domain-like"/>
    <property type="match status" value="1"/>
</dbReference>
<dbReference type="InterPro" id="IPR006531">
    <property type="entry name" value="Gp5/Vgr_OB"/>
</dbReference>
<dbReference type="EMBL" id="CP044205">
    <property type="protein sequence ID" value="QFY43389.1"/>
    <property type="molecule type" value="Genomic_DNA"/>
</dbReference>
<dbReference type="SUPFAM" id="SSF69349">
    <property type="entry name" value="Phage fibre proteins"/>
    <property type="match status" value="1"/>
</dbReference>
<dbReference type="InterPro" id="IPR006533">
    <property type="entry name" value="T6SS_Vgr_RhsGE"/>
</dbReference>
<dbReference type="InParanoid" id="A0A5Q0BIJ6"/>
<evidence type="ECO:0000259" key="2">
    <source>
        <dbReference type="Pfam" id="PF04717"/>
    </source>
</evidence>
<dbReference type="Pfam" id="PF05954">
    <property type="entry name" value="Phage_GPD"/>
    <property type="match status" value="1"/>
</dbReference>
<feature type="domain" description="Gp5/Type VI secretion system Vgr protein OB-fold" evidence="2">
    <location>
        <begin position="212"/>
        <end position="272"/>
    </location>
</feature>
<accession>A0A5Q0BIJ6</accession>
<dbReference type="KEGG" id="mmob:F6R98_12825"/>
<dbReference type="InterPro" id="IPR037026">
    <property type="entry name" value="Vgr_OB-fold_dom_sf"/>
</dbReference>
<sequence>MDRAQGRGDQAELSSAGRNGRWRVTNAPLSKLAPGGAKPAQAACDTRLQRRARQSGAEGTAQVNPASGIGEVHLFGRKIKNNMEIKLRAKLQAESLLCRADRYFGGSTATGLRCGHFIETANHPRQPLNRRYLLTAVKHRGSQAGLLLDGLRVPAELGSSDFYSAEFTAIPDNVQYRPETKHPWPKIIGTINAFIDAEGSGQYAELNQYGEYKVQLPFDISHKRANRGSAWIRMATPYAGSDHGMHFPLLKGTEVLLSFVNGDPDQPIIMGAVPNSINPSVVTDVNQMQSRIRTAGGNEITLHDEAGKQHILLKTPGGNTWMRMGLGGSNESKARYSYTSKANPGTQQQWQASPEKLSWRNTQQMWQGGELQTNVTRQQQQSPNADDEPKINYTTAWGALPYSTQQQLTLNGFPTPAATDNINFEFYTDGSSIDIATGLWNTEITTGDSYEFTGGNGGFKFQVQRLLIRT</sequence>
<evidence type="ECO:0000256" key="1">
    <source>
        <dbReference type="SAM" id="MobiDB-lite"/>
    </source>
</evidence>
<evidence type="ECO:0000313" key="4">
    <source>
        <dbReference type="Proteomes" id="UP000325755"/>
    </source>
</evidence>
<feature type="region of interest" description="Disordered" evidence="1">
    <location>
        <begin position="1"/>
        <end position="40"/>
    </location>
</feature>
<proteinExistence type="predicted"/>
<dbReference type="SUPFAM" id="SSF69279">
    <property type="entry name" value="Phage tail proteins"/>
    <property type="match status" value="1"/>
</dbReference>
<dbReference type="AlphaFoldDB" id="A0A5Q0BIJ6"/>
<feature type="compositionally biased region" description="Basic and acidic residues" evidence="1">
    <location>
        <begin position="1"/>
        <end position="10"/>
    </location>
</feature>
<protein>
    <submittedName>
        <fullName evidence="3">Type VI secretion system tip protein VgrG</fullName>
    </submittedName>
</protein>
<dbReference type="Gene3D" id="2.30.110.50">
    <property type="match status" value="1"/>
</dbReference>